<evidence type="ECO:0000313" key="5">
    <source>
        <dbReference type="EMBL" id="KAF2835203.1"/>
    </source>
</evidence>
<organism evidence="5 6">
    <name type="scientific">Patellaria atrata CBS 101060</name>
    <dbReference type="NCBI Taxonomy" id="1346257"/>
    <lineage>
        <taxon>Eukaryota</taxon>
        <taxon>Fungi</taxon>
        <taxon>Dikarya</taxon>
        <taxon>Ascomycota</taxon>
        <taxon>Pezizomycotina</taxon>
        <taxon>Dothideomycetes</taxon>
        <taxon>Dothideomycetes incertae sedis</taxon>
        <taxon>Patellariales</taxon>
        <taxon>Patellariaceae</taxon>
        <taxon>Patellaria</taxon>
    </lineage>
</organism>
<evidence type="ECO:0000256" key="1">
    <source>
        <dbReference type="ARBA" id="ARBA00005495"/>
    </source>
</evidence>
<dbReference type="Gene3D" id="2.170.150.70">
    <property type="match status" value="1"/>
</dbReference>
<dbReference type="PROSITE" id="PS51891">
    <property type="entry name" value="CENP_V_GFA"/>
    <property type="match status" value="1"/>
</dbReference>
<evidence type="ECO:0000256" key="3">
    <source>
        <dbReference type="ARBA" id="ARBA00022833"/>
    </source>
</evidence>
<accession>A0A9P4S551</accession>
<sequence>YDANCNCGALQFRVKLSPALGDQKVTTCNCSICLKNGYLFLYSPNETIEVVKG</sequence>
<dbReference type="GO" id="GO:0046872">
    <property type="term" value="F:metal ion binding"/>
    <property type="evidence" value="ECO:0007669"/>
    <property type="project" value="UniProtKB-KW"/>
</dbReference>
<proteinExistence type="inferred from homology"/>
<keyword evidence="2" id="KW-0479">Metal-binding</keyword>
<comment type="similarity">
    <text evidence="1">Belongs to the Gfa family.</text>
</comment>
<protein>
    <recommendedName>
        <fullName evidence="4">CENP-V/GFA domain-containing protein</fullName>
    </recommendedName>
</protein>
<dbReference type="EMBL" id="MU006110">
    <property type="protein sequence ID" value="KAF2835203.1"/>
    <property type="molecule type" value="Genomic_DNA"/>
</dbReference>
<feature type="domain" description="CENP-V/GFA" evidence="4">
    <location>
        <begin position="1"/>
        <end position="53"/>
    </location>
</feature>
<keyword evidence="3" id="KW-0862">Zinc</keyword>
<dbReference type="Proteomes" id="UP000799429">
    <property type="component" value="Unassembled WGS sequence"/>
</dbReference>
<keyword evidence="6" id="KW-1185">Reference proteome</keyword>
<feature type="non-terminal residue" evidence="5">
    <location>
        <position position="53"/>
    </location>
</feature>
<name>A0A9P4S551_9PEZI</name>
<evidence type="ECO:0000259" key="4">
    <source>
        <dbReference type="PROSITE" id="PS51891"/>
    </source>
</evidence>
<dbReference type="InterPro" id="IPR011057">
    <property type="entry name" value="Mss4-like_sf"/>
</dbReference>
<dbReference type="InterPro" id="IPR006913">
    <property type="entry name" value="CENP-V/GFA"/>
</dbReference>
<reference evidence="5" key="1">
    <citation type="journal article" date="2020" name="Stud. Mycol.">
        <title>101 Dothideomycetes genomes: a test case for predicting lifestyles and emergence of pathogens.</title>
        <authorList>
            <person name="Haridas S."/>
            <person name="Albert R."/>
            <person name="Binder M."/>
            <person name="Bloem J."/>
            <person name="Labutti K."/>
            <person name="Salamov A."/>
            <person name="Andreopoulos B."/>
            <person name="Baker S."/>
            <person name="Barry K."/>
            <person name="Bills G."/>
            <person name="Bluhm B."/>
            <person name="Cannon C."/>
            <person name="Castanera R."/>
            <person name="Culley D."/>
            <person name="Daum C."/>
            <person name="Ezra D."/>
            <person name="Gonzalez J."/>
            <person name="Henrissat B."/>
            <person name="Kuo A."/>
            <person name="Liang C."/>
            <person name="Lipzen A."/>
            <person name="Lutzoni F."/>
            <person name="Magnuson J."/>
            <person name="Mondo S."/>
            <person name="Nolan M."/>
            <person name="Ohm R."/>
            <person name="Pangilinan J."/>
            <person name="Park H.-J."/>
            <person name="Ramirez L."/>
            <person name="Alfaro M."/>
            <person name="Sun H."/>
            <person name="Tritt A."/>
            <person name="Yoshinaga Y."/>
            <person name="Zwiers L.-H."/>
            <person name="Turgeon B."/>
            <person name="Goodwin S."/>
            <person name="Spatafora J."/>
            <person name="Crous P."/>
            <person name="Grigoriev I."/>
        </authorList>
    </citation>
    <scope>NUCLEOTIDE SEQUENCE</scope>
    <source>
        <strain evidence="5">CBS 101060</strain>
    </source>
</reference>
<feature type="non-terminal residue" evidence="5">
    <location>
        <position position="1"/>
    </location>
</feature>
<gene>
    <name evidence="5" type="ORF">M501DRAFT_923307</name>
</gene>
<evidence type="ECO:0000256" key="2">
    <source>
        <dbReference type="ARBA" id="ARBA00022723"/>
    </source>
</evidence>
<evidence type="ECO:0000313" key="6">
    <source>
        <dbReference type="Proteomes" id="UP000799429"/>
    </source>
</evidence>
<dbReference type="SUPFAM" id="SSF51316">
    <property type="entry name" value="Mss4-like"/>
    <property type="match status" value="1"/>
</dbReference>
<comment type="caution">
    <text evidence="5">The sequence shown here is derived from an EMBL/GenBank/DDBJ whole genome shotgun (WGS) entry which is preliminary data.</text>
</comment>
<dbReference type="AlphaFoldDB" id="A0A9P4S551"/>
<dbReference type="GO" id="GO:0016846">
    <property type="term" value="F:carbon-sulfur lyase activity"/>
    <property type="evidence" value="ECO:0007669"/>
    <property type="project" value="InterPro"/>
</dbReference>
<dbReference type="OrthoDB" id="2993351at2759"/>